<evidence type="ECO:0000313" key="1">
    <source>
        <dbReference type="EMBL" id="GEA33215.1"/>
    </source>
</evidence>
<protein>
    <submittedName>
        <fullName evidence="1">Uncharacterized protein</fullName>
    </submittedName>
</protein>
<reference evidence="1 2" key="1">
    <citation type="submission" date="2019-06" db="EMBL/GenBank/DDBJ databases">
        <title>Draft genome sequence of Clostridium diolis DSM 15410.</title>
        <authorList>
            <person name="Kobayashi H."/>
            <person name="Tanizawa Y."/>
            <person name="Tohno M."/>
        </authorList>
    </citation>
    <scope>NUCLEOTIDE SEQUENCE [LARGE SCALE GENOMIC DNA]</scope>
    <source>
        <strain evidence="1 2">DSM 15410</strain>
    </source>
</reference>
<accession>A0AAV3W4A5</accession>
<dbReference type="EMBL" id="BJLA01000019">
    <property type="protein sequence ID" value="GEA33215.1"/>
    <property type="molecule type" value="Genomic_DNA"/>
</dbReference>
<comment type="caution">
    <text evidence="1">The sequence shown here is derived from an EMBL/GenBank/DDBJ whole genome shotgun (WGS) entry which is preliminary data.</text>
</comment>
<keyword evidence="2" id="KW-1185">Reference proteome</keyword>
<dbReference type="AlphaFoldDB" id="A0AAV3W4A5"/>
<sequence length="63" mass="7874">MLKWIQPAAYNLQRYFHSFSEQNIYDFGKLPHKFSFRVGYLYNNRSKNRFILQVPWLKYYLSF</sequence>
<gene>
    <name evidence="1" type="ORF">CDIOL_41380</name>
</gene>
<dbReference type="Proteomes" id="UP000325212">
    <property type="component" value="Unassembled WGS sequence"/>
</dbReference>
<name>A0AAV3W4A5_9CLOT</name>
<organism evidence="1 2">
    <name type="scientific">Clostridium diolis</name>
    <dbReference type="NCBI Taxonomy" id="223919"/>
    <lineage>
        <taxon>Bacteria</taxon>
        <taxon>Bacillati</taxon>
        <taxon>Bacillota</taxon>
        <taxon>Clostridia</taxon>
        <taxon>Eubacteriales</taxon>
        <taxon>Clostridiaceae</taxon>
        <taxon>Clostridium</taxon>
    </lineage>
</organism>
<evidence type="ECO:0000313" key="2">
    <source>
        <dbReference type="Proteomes" id="UP000325212"/>
    </source>
</evidence>
<proteinExistence type="predicted"/>